<gene>
    <name evidence="1" type="ORF">TIFTF001_039283</name>
</gene>
<keyword evidence="2" id="KW-1185">Reference proteome</keyword>
<dbReference type="EMBL" id="BTGU01001074">
    <property type="protein sequence ID" value="GMN70239.1"/>
    <property type="molecule type" value="Genomic_DNA"/>
</dbReference>
<dbReference type="AlphaFoldDB" id="A0AA88E8U6"/>
<proteinExistence type="predicted"/>
<sequence length="163" mass="18623">MMASKLPHVVPTYHKGGFGPWFELEMDWSPQPLHGCATRVVLAERKLTTYVYAVVYMDPRRVDEDRDVAYTFHGMQPLIFNGTRQTVSLSGWLHDMESIFRICYIEAYLKVPLASRCLAVIGRLWWMILGEPAIQGGSWADFRTLIIAHYGPLPDEEGQYVAS</sequence>
<comment type="caution">
    <text evidence="1">The sequence shown here is derived from an EMBL/GenBank/DDBJ whole genome shotgun (WGS) entry which is preliminary data.</text>
</comment>
<dbReference type="Proteomes" id="UP001187192">
    <property type="component" value="Unassembled WGS sequence"/>
</dbReference>
<protein>
    <submittedName>
        <fullName evidence="1">Uncharacterized protein</fullName>
    </submittedName>
</protein>
<reference evidence="1" key="1">
    <citation type="submission" date="2023-07" db="EMBL/GenBank/DDBJ databases">
        <title>draft genome sequence of fig (Ficus carica).</title>
        <authorList>
            <person name="Takahashi T."/>
            <person name="Nishimura K."/>
        </authorList>
    </citation>
    <scope>NUCLEOTIDE SEQUENCE</scope>
</reference>
<evidence type="ECO:0000313" key="2">
    <source>
        <dbReference type="Proteomes" id="UP001187192"/>
    </source>
</evidence>
<accession>A0AA88E8U6</accession>
<evidence type="ECO:0000313" key="1">
    <source>
        <dbReference type="EMBL" id="GMN70239.1"/>
    </source>
</evidence>
<name>A0AA88E8U6_FICCA</name>
<organism evidence="1 2">
    <name type="scientific">Ficus carica</name>
    <name type="common">Common fig</name>
    <dbReference type="NCBI Taxonomy" id="3494"/>
    <lineage>
        <taxon>Eukaryota</taxon>
        <taxon>Viridiplantae</taxon>
        <taxon>Streptophyta</taxon>
        <taxon>Embryophyta</taxon>
        <taxon>Tracheophyta</taxon>
        <taxon>Spermatophyta</taxon>
        <taxon>Magnoliopsida</taxon>
        <taxon>eudicotyledons</taxon>
        <taxon>Gunneridae</taxon>
        <taxon>Pentapetalae</taxon>
        <taxon>rosids</taxon>
        <taxon>fabids</taxon>
        <taxon>Rosales</taxon>
        <taxon>Moraceae</taxon>
        <taxon>Ficeae</taxon>
        <taxon>Ficus</taxon>
    </lineage>
</organism>